<dbReference type="Proteomes" id="UP000029646">
    <property type="component" value="Unassembled WGS sequence"/>
</dbReference>
<dbReference type="EMBL" id="BBNS01000004">
    <property type="protein sequence ID" value="GAL70244.1"/>
    <property type="molecule type" value="Genomic_DNA"/>
</dbReference>
<evidence type="ECO:0008006" key="3">
    <source>
        <dbReference type="Google" id="ProtNLM"/>
    </source>
</evidence>
<organism evidence="1 2">
    <name type="scientific">Jejuia pallidilutea</name>
    <dbReference type="NCBI Taxonomy" id="504487"/>
    <lineage>
        <taxon>Bacteria</taxon>
        <taxon>Pseudomonadati</taxon>
        <taxon>Bacteroidota</taxon>
        <taxon>Flavobacteriia</taxon>
        <taxon>Flavobacteriales</taxon>
        <taxon>Flavobacteriaceae</taxon>
        <taxon>Jejuia</taxon>
    </lineage>
</organism>
<dbReference type="AlphaFoldDB" id="A0A090W454"/>
<evidence type="ECO:0000313" key="1">
    <source>
        <dbReference type="EMBL" id="GAL70244.1"/>
    </source>
</evidence>
<name>A0A090W454_9FLAO</name>
<accession>A0A090W454</accession>
<sequence length="276" mass="32362">MLNIDLFHRHITQAISINHQLHPKLSTVAQFSVSNVEPTYNYLFNLNNTLYDKFQFSTATLSAQWSPFSQFRIVDNLYENIKEGYPKFTLQYTRSVKNVLKGDFNFSKLDFKTIHRHLHKNKNVSEITLVSGMARGDIPLTHLYHAYPNNITKETILQRFSVAGITSFETMYFNEFFSDKFTTLQFKHFLRPFNISQRYKPQLVLISRFAIGDMNNPERHENVTFGSLRKGYTESGFEINKLLFGFGLSFTYRYGGYHLPNFEDNIAFKFTFNLTL</sequence>
<gene>
    <name evidence="1" type="ORF">JCM19302_2819</name>
</gene>
<reference evidence="1 2" key="1">
    <citation type="journal article" date="2014" name="Genome Announc.">
        <title>Draft Genome Sequence of Marine Flavobacterium Jejuia pallidilutea Strain 11shimoA1 and Pigmentation Mutants.</title>
        <authorList>
            <person name="Takatani N."/>
            <person name="Nakanishi M."/>
            <person name="Meirelles P."/>
            <person name="Mino S."/>
            <person name="Suda W."/>
            <person name="Oshima K."/>
            <person name="Hattori M."/>
            <person name="Ohkuma M."/>
            <person name="Hosokawa M."/>
            <person name="Miyashita K."/>
            <person name="Thompson F.L."/>
            <person name="Niwa A."/>
            <person name="Sawabe T."/>
            <person name="Sawabe T."/>
        </authorList>
    </citation>
    <scope>NUCLEOTIDE SEQUENCE [LARGE SCALE GENOMIC DNA]</scope>
    <source>
        <strain evidence="2">JCM19302</strain>
    </source>
</reference>
<comment type="caution">
    <text evidence="1">The sequence shown here is derived from an EMBL/GenBank/DDBJ whole genome shotgun (WGS) entry which is preliminary data.</text>
</comment>
<dbReference type="RefSeq" id="WP_052414902.1">
    <property type="nucleotide sequence ID" value="NZ_BBNS01000004.1"/>
</dbReference>
<evidence type="ECO:0000313" key="2">
    <source>
        <dbReference type="Proteomes" id="UP000029646"/>
    </source>
</evidence>
<protein>
    <recommendedName>
        <fullName evidence="3">Outer membrane protein</fullName>
    </recommendedName>
</protein>
<proteinExistence type="predicted"/>